<reference evidence="2 3" key="1">
    <citation type="submission" date="2020-08" db="EMBL/GenBank/DDBJ databases">
        <title>Genomic Encyclopedia of Type Strains, Phase IV (KMG-IV): sequencing the most valuable type-strain genomes for metagenomic binning, comparative biology and taxonomic classification.</title>
        <authorList>
            <person name="Goeker M."/>
        </authorList>
    </citation>
    <scope>NUCLEOTIDE SEQUENCE [LARGE SCALE GENOMIC DNA]</scope>
    <source>
        <strain evidence="2 3">DSM 105481</strain>
    </source>
</reference>
<feature type="region of interest" description="Disordered" evidence="1">
    <location>
        <begin position="318"/>
        <end position="339"/>
    </location>
</feature>
<name>A0ABR6CWK2_9BACI</name>
<sequence length="441" mass="48916">MDKFMNSIWFTRIIAFAIAALLFISVNFVPNSKLGKADTSTPGENDTEIIKDVPVEVYYDQKNLVVTGAPETVDITLTGVKPVLMSAKSKRDFKVYIDLSDPDITMGDKKVPIKIMDLSEKLKAKIDPGYVTVNVQERVTEEFSVEPDYNRANLKDGYTTESLVIKPQTVKITGAKDTINQIAYVKAMLELNKDVKDTVNGQATVRALDRDLNKLNVIIEPASVRFTLKVNISSKTVPIILVQTGNVRNDLKIKSVTADQKEVVLYGKASVLQNIKEVKVPVDVSNIVGDKELDLPITVPDNVQRISREMVKVRIQTDPVVKEESPPSNQEMEQPKDQETSVQMKTKTISNLKIQAIGLPAEKQLEFLSPTDGVTSILIKGPEDELKKVNESNLQLSIKAADLEEGEHNLDIQVNAPSSITWELQNKQASISISSIKKDET</sequence>
<comment type="caution">
    <text evidence="2">The sequence shown here is derived from an EMBL/GenBank/DDBJ whole genome shotgun (WGS) entry which is preliminary data.</text>
</comment>
<proteinExistence type="predicted"/>
<evidence type="ECO:0000256" key="1">
    <source>
        <dbReference type="SAM" id="MobiDB-lite"/>
    </source>
</evidence>
<dbReference type="InterPro" id="IPR053154">
    <property type="entry name" value="c-di-AMP_regulator"/>
</dbReference>
<gene>
    <name evidence="2" type="ORF">HNP81_004767</name>
</gene>
<accession>A0ABR6CWK2</accession>
<dbReference type="EMBL" id="JACJHX010000037">
    <property type="protein sequence ID" value="MBA9029392.1"/>
    <property type="molecule type" value="Genomic_DNA"/>
</dbReference>
<dbReference type="InterPro" id="IPR012505">
    <property type="entry name" value="YbbR"/>
</dbReference>
<organism evidence="2 3">
    <name type="scientific">Peribacillus huizhouensis</name>
    <dbReference type="NCBI Taxonomy" id="1501239"/>
    <lineage>
        <taxon>Bacteria</taxon>
        <taxon>Bacillati</taxon>
        <taxon>Bacillota</taxon>
        <taxon>Bacilli</taxon>
        <taxon>Bacillales</taxon>
        <taxon>Bacillaceae</taxon>
        <taxon>Peribacillus</taxon>
    </lineage>
</organism>
<evidence type="ECO:0000313" key="3">
    <source>
        <dbReference type="Proteomes" id="UP000626697"/>
    </source>
</evidence>
<keyword evidence="3" id="KW-1185">Reference proteome</keyword>
<dbReference type="PANTHER" id="PTHR37804">
    <property type="entry name" value="CDAA REGULATORY PROTEIN CDAR"/>
    <property type="match status" value="1"/>
</dbReference>
<dbReference type="Pfam" id="PF07949">
    <property type="entry name" value="YbbR"/>
    <property type="match status" value="3"/>
</dbReference>
<dbReference type="Gene3D" id="2.170.120.40">
    <property type="entry name" value="YbbR-like domain"/>
    <property type="match status" value="2"/>
</dbReference>
<protein>
    <submittedName>
        <fullName evidence="2">YbbR domain-containing protein</fullName>
    </submittedName>
</protein>
<dbReference type="Proteomes" id="UP000626697">
    <property type="component" value="Unassembled WGS sequence"/>
</dbReference>
<evidence type="ECO:0000313" key="2">
    <source>
        <dbReference type="EMBL" id="MBA9029392.1"/>
    </source>
</evidence>
<dbReference type="Gene3D" id="2.170.120.30">
    <property type="match status" value="2"/>
</dbReference>
<dbReference type="RefSeq" id="WP_028392660.1">
    <property type="nucleotide sequence ID" value="NZ_JACJHX010000037.1"/>
</dbReference>
<dbReference type="PANTHER" id="PTHR37804:SF1">
    <property type="entry name" value="CDAA REGULATORY PROTEIN CDAR"/>
    <property type="match status" value="1"/>
</dbReference>